<evidence type="ECO:0000256" key="1">
    <source>
        <dbReference type="SAM" id="MobiDB-lite"/>
    </source>
</evidence>
<feature type="compositionally biased region" description="Polar residues" evidence="1">
    <location>
        <begin position="153"/>
        <end position="162"/>
    </location>
</feature>
<gene>
    <name evidence="2" type="ORF">Cvel_5668</name>
</gene>
<feature type="region of interest" description="Disordered" evidence="1">
    <location>
        <begin position="129"/>
        <end position="163"/>
    </location>
</feature>
<dbReference type="EMBL" id="CDMZ01001853">
    <property type="protein sequence ID" value="CEM38435.1"/>
    <property type="molecule type" value="Genomic_DNA"/>
</dbReference>
<name>A0A0G4H3Z6_9ALVE</name>
<reference evidence="2" key="1">
    <citation type="submission" date="2014-11" db="EMBL/GenBank/DDBJ databases">
        <authorList>
            <person name="Otto D Thomas"/>
            <person name="Naeem Raeece"/>
        </authorList>
    </citation>
    <scope>NUCLEOTIDE SEQUENCE</scope>
</reference>
<dbReference type="AlphaFoldDB" id="A0A0G4H3Z6"/>
<protein>
    <submittedName>
        <fullName evidence="2">Uncharacterized protein</fullName>
    </submittedName>
</protein>
<proteinExistence type="predicted"/>
<dbReference type="VEuPathDB" id="CryptoDB:Cvel_5668"/>
<organism evidence="2">
    <name type="scientific">Chromera velia CCMP2878</name>
    <dbReference type="NCBI Taxonomy" id="1169474"/>
    <lineage>
        <taxon>Eukaryota</taxon>
        <taxon>Sar</taxon>
        <taxon>Alveolata</taxon>
        <taxon>Colpodellida</taxon>
        <taxon>Chromeraceae</taxon>
        <taxon>Chromera</taxon>
    </lineage>
</organism>
<sequence length="182" mass="19412">MDIEGRKTRKRETGTQIPSKIPLRLYEGNWGKSRIPADVPRGRVDGGGVGGGREEAGHLISGGCDDEGVGDHRGVLRVRIHNSIPQWGLEICLGVSVGGNGGGGSENDGGRRWESWDREEDRHLVVRRCDDEGVGGDGSSLDTSSMPPKYRTPSVTAESQGAGQPRDLLGTLCQCAFSSPSF</sequence>
<evidence type="ECO:0000313" key="2">
    <source>
        <dbReference type="EMBL" id="CEM38435.1"/>
    </source>
</evidence>
<accession>A0A0G4H3Z6</accession>